<dbReference type="KEGG" id="aarg:Aargi30884_09650"/>
<evidence type="ECO:0000313" key="3">
    <source>
        <dbReference type="EMBL" id="BBK21640.1"/>
    </source>
</evidence>
<evidence type="ECO:0000259" key="1">
    <source>
        <dbReference type="Pfam" id="PF01610"/>
    </source>
</evidence>
<dbReference type="InterPro" id="IPR047951">
    <property type="entry name" value="Transpos_ISL3"/>
</dbReference>
<dbReference type="KEGG" id="aarg:Aargi30884_19390"/>
<accession>A0A6N4TIX3</accession>
<dbReference type="Pfam" id="PF01610">
    <property type="entry name" value="DDE_Tnp_ISL3"/>
    <property type="match status" value="1"/>
</dbReference>
<protein>
    <recommendedName>
        <fullName evidence="1">Transposase IS204/IS1001/IS1096/IS1165 DDE domain-containing protein</fullName>
    </recommendedName>
</protein>
<sequence>MRLRTMNQLKNYKLMDLKNADAASIEKAERMRKQYYLYKKFNWLLFTNDPAYTDPNREKKYNKVLQGYYNYNDILHYMCLYNPELEEAMNLKDRMIYFYKNSDLDNARKDINELISAFRDCKVPEISSFANTMTRWKTEIINSFIVTNEHGRKINSGIIENRNRTIKCIKHNSNGYTNWKRFRNRVLYVLNKDTTYHLYPKEGENENEQ</sequence>
<evidence type="ECO:0000313" key="7">
    <source>
        <dbReference type="Proteomes" id="UP000464754"/>
    </source>
</evidence>
<proteinExistence type="predicted"/>
<feature type="domain" description="Transposase IS204/IS1001/IS1096/IS1165 DDE" evidence="1">
    <location>
        <begin position="29"/>
        <end position="186"/>
    </location>
</feature>
<organism evidence="4 7">
    <name type="scientific">Amedibacterium intestinale</name>
    <dbReference type="NCBI Taxonomy" id="2583452"/>
    <lineage>
        <taxon>Bacteria</taxon>
        <taxon>Bacillati</taxon>
        <taxon>Bacillota</taxon>
        <taxon>Erysipelotrichia</taxon>
        <taxon>Erysipelotrichales</taxon>
        <taxon>Erysipelotrichaceae</taxon>
        <taxon>Amedibacterium</taxon>
    </lineage>
</organism>
<evidence type="ECO:0000313" key="2">
    <source>
        <dbReference type="EMBL" id="BBK21607.1"/>
    </source>
</evidence>
<dbReference type="EMBL" id="AP019695">
    <property type="protein sequence ID" value="BBK21607.1"/>
    <property type="molecule type" value="Genomic_DNA"/>
</dbReference>
<reference evidence="4" key="2">
    <citation type="journal article" date="2020" name="Int. J. Syst. Evol. Microbiol.">
        <title>Amedibacterium intestinale gen. nov., sp. nov., isolated from human faeces, and reclassification of Eubacterium dolichum Moore et al. 1976 (Approved Lists 1980) as Amedibacillus dolichus gen. nov., comb. nov.</title>
        <authorList>
            <person name="Ikeyama N."/>
            <person name="Toyoda A."/>
            <person name="Morohoshi S."/>
            <person name="Kunihiro T."/>
            <person name="Murakami T."/>
            <person name="Mori H."/>
            <person name="Iino T."/>
            <person name="Ohkuma M."/>
            <person name="Sakamoto M."/>
        </authorList>
    </citation>
    <scope>NUCLEOTIDE SEQUENCE</scope>
    <source>
        <strain evidence="4">JCM 30884</strain>
    </source>
</reference>
<dbReference type="KEGG" id="aarg:Aargi30884_05100"/>
<dbReference type="EMBL" id="AP019695">
    <property type="protein sequence ID" value="BBK22062.1"/>
    <property type="molecule type" value="Genomic_DNA"/>
</dbReference>
<dbReference type="AlphaFoldDB" id="A0A6N4TIX3"/>
<reference evidence="7" key="1">
    <citation type="submission" date="2019-05" db="EMBL/GenBank/DDBJ databases">
        <title>Complete genome sequencing of Absiella argi strain JCM 30884.</title>
        <authorList>
            <person name="Sakamoto M."/>
            <person name="Murakami T."/>
            <person name="Mori H."/>
        </authorList>
    </citation>
    <scope>NUCLEOTIDE SEQUENCE [LARGE SCALE GENOMIC DNA]</scope>
    <source>
        <strain evidence="7">JCM 30884</strain>
    </source>
</reference>
<dbReference type="EMBL" id="AP019695">
    <property type="protein sequence ID" value="BBK21640.1"/>
    <property type="molecule type" value="Genomic_DNA"/>
</dbReference>
<dbReference type="KEGG" id="aarg:Aargi30884_10060"/>
<dbReference type="KEGG" id="aarg:Aargi30884_05430"/>
<gene>
    <name evidence="2" type="ORF">Aargi30884_05100</name>
    <name evidence="3" type="ORF">Aargi30884_05430</name>
    <name evidence="4" type="ORF">Aargi30884_09650</name>
    <name evidence="5" type="ORF">Aargi30884_10060</name>
    <name evidence="6" type="ORF">Aargi30884_19390</name>
</gene>
<dbReference type="EMBL" id="AP019695">
    <property type="protein sequence ID" value="BBK22103.1"/>
    <property type="molecule type" value="Genomic_DNA"/>
</dbReference>
<evidence type="ECO:0000313" key="6">
    <source>
        <dbReference type="EMBL" id="BBK23036.1"/>
    </source>
</evidence>
<evidence type="ECO:0000313" key="5">
    <source>
        <dbReference type="EMBL" id="BBK22103.1"/>
    </source>
</evidence>
<dbReference type="PANTHER" id="PTHR33498">
    <property type="entry name" value="TRANSPOSASE FOR INSERTION SEQUENCE ELEMENT IS1557"/>
    <property type="match status" value="1"/>
</dbReference>
<dbReference type="InterPro" id="IPR002560">
    <property type="entry name" value="Transposase_DDE"/>
</dbReference>
<keyword evidence="7" id="KW-1185">Reference proteome</keyword>
<name>A0A6N4TIX3_9FIRM</name>
<evidence type="ECO:0000313" key="4">
    <source>
        <dbReference type="EMBL" id="BBK22062.1"/>
    </source>
</evidence>
<dbReference type="Proteomes" id="UP000464754">
    <property type="component" value="Chromosome"/>
</dbReference>
<dbReference type="EMBL" id="AP019695">
    <property type="protein sequence ID" value="BBK23036.1"/>
    <property type="molecule type" value="Genomic_DNA"/>
</dbReference>
<dbReference type="PANTHER" id="PTHR33498:SF1">
    <property type="entry name" value="TRANSPOSASE FOR INSERTION SEQUENCE ELEMENT IS1557"/>
    <property type="match status" value="1"/>
</dbReference>